<feature type="domain" description="Amidohydrolase 3" evidence="2">
    <location>
        <begin position="49"/>
        <end position="524"/>
    </location>
</feature>
<dbReference type="Gene3D" id="3.10.310.70">
    <property type="match status" value="1"/>
</dbReference>
<dbReference type="Pfam" id="PF07969">
    <property type="entry name" value="Amidohydro_3"/>
    <property type="match status" value="1"/>
</dbReference>
<name>A0A401FY02_9BACT</name>
<dbReference type="InterPro" id="IPR033932">
    <property type="entry name" value="YtcJ-like"/>
</dbReference>
<gene>
    <name evidence="3" type="ORF">DENIS_2788</name>
</gene>
<dbReference type="InterPro" id="IPR013108">
    <property type="entry name" value="Amidohydro_3"/>
</dbReference>
<keyword evidence="4" id="KW-1185">Reference proteome</keyword>
<evidence type="ECO:0000313" key="4">
    <source>
        <dbReference type="Proteomes" id="UP000288096"/>
    </source>
</evidence>
<proteinExistence type="predicted"/>
<organism evidence="3 4">
    <name type="scientific">Desulfonema ishimotonii</name>
    <dbReference type="NCBI Taxonomy" id="45657"/>
    <lineage>
        <taxon>Bacteria</taxon>
        <taxon>Pseudomonadati</taxon>
        <taxon>Thermodesulfobacteriota</taxon>
        <taxon>Desulfobacteria</taxon>
        <taxon>Desulfobacterales</taxon>
        <taxon>Desulfococcaceae</taxon>
        <taxon>Desulfonema</taxon>
    </lineage>
</organism>
<reference evidence="4" key="1">
    <citation type="submission" date="2017-11" db="EMBL/GenBank/DDBJ databases">
        <authorList>
            <person name="Watanabe M."/>
            <person name="Kojima H."/>
        </authorList>
    </citation>
    <scope>NUCLEOTIDE SEQUENCE [LARGE SCALE GENOMIC DNA]</scope>
    <source>
        <strain evidence="4">Tokyo 01</strain>
    </source>
</reference>
<reference evidence="4" key="2">
    <citation type="submission" date="2019-01" db="EMBL/GenBank/DDBJ databases">
        <title>Genome sequence of Desulfonema ishimotonii strain Tokyo 01.</title>
        <authorList>
            <person name="Fukui M."/>
        </authorList>
    </citation>
    <scope>NUCLEOTIDE SEQUENCE [LARGE SCALE GENOMIC DNA]</scope>
    <source>
        <strain evidence="4">Tokyo 01</strain>
    </source>
</reference>
<dbReference type="InterPro" id="IPR032466">
    <property type="entry name" value="Metal_Hydrolase"/>
</dbReference>
<sequence>MEIAILSARIFTGNTEQPWAEALAIRDGHIIGVGKNREILGICPDPDRVLELPGRLITPGLTDGHCHFMNFGLTFQQTDLSGLPSLSAFRERIREAAAGLKPGQWVTGRGWNHHQWAEGREPTRRDLDDLLPDNPAVMTRCCGHTICVNTPALTAAGITRDTPDPPGGRIDRDPVSGEPSGLIREEWDLMDAHIPPITAAMRRKAALDAQKEALRCGLTGLHSCETLQEWETLAELDRSGDLKLRVYHLIPPDDLEKTEALGIRPGRGTDRLWFGHVKLFADGSLGSETALMHEPYTDSPDERGIAFLTPDELRENVLNAYGRGWDVAIHAIGDRAVSNCLEAIASARKVWPGERRDRIEHVQLFRPEDLTLFRKLGVTASVQPVFVPTDWAVADKKWGPERTAASAYAWKTLWDAGIPLQFGTDTPIESFNPILGLRAAMLRQDRDGNPAGGWFPDQRLSLARSLSGYTRQAARTARREDLGMIAPGKKADLTIFAQDLSALPPEEWPETGVEAVMVGGEIVFQGETDGV</sequence>
<evidence type="ECO:0000259" key="2">
    <source>
        <dbReference type="Pfam" id="PF07969"/>
    </source>
</evidence>
<evidence type="ECO:0000313" key="3">
    <source>
        <dbReference type="EMBL" id="GBC61826.1"/>
    </source>
</evidence>
<dbReference type="GO" id="GO:0016810">
    <property type="term" value="F:hydrolase activity, acting on carbon-nitrogen (but not peptide) bonds"/>
    <property type="evidence" value="ECO:0007669"/>
    <property type="project" value="InterPro"/>
</dbReference>
<dbReference type="CDD" id="cd01300">
    <property type="entry name" value="YtcJ_like"/>
    <property type="match status" value="1"/>
</dbReference>
<dbReference type="Gene3D" id="2.30.40.10">
    <property type="entry name" value="Urease, subunit C, domain 1"/>
    <property type="match status" value="1"/>
</dbReference>
<comment type="caution">
    <text evidence="3">The sequence shown here is derived from an EMBL/GenBank/DDBJ whole genome shotgun (WGS) entry which is preliminary data.</text>
</comment>
<dbReference type="InterPro" id="IPR011059">
    <property type="entry name" value="Metal-dep_hydrolase_composite"/>
</dbReference>
<dbReference type="SUPFAM" id="SSF51338">
    <property type="entry name" value="Composite domain of metallo-dependent hydrolases"/>
    <property type="match status" value="1"/>
</dbReference>
<accession>A0A401FY02</accession>
<dbReference type="Proteomes" id="UP000288096">
    <property type="component" value="Unassembled WGS sequence"/>
</dbReference>
<feature type="region of interest" description="Disordered" evidence="1">
    <location>
        <begin position="157"/>
        <end position="178"/>
    </location>
</feature>
<dbReference type="AlphaFoldDB" id="A0A401FY02"/>
<protein>
    <submittedName>
        <fullName evidence="3">Amidohydrolase</fullName>
    </submittedName>
</protein>
<dbReference type="Gene3D" id="3.20.20.140">
    <property type="entry name" value="Metal-dependent hydrolases"/>
    <property type="match status" value="1"/>
</dbReference>
<evidence type="ECO:0000256" key="1">
    <source>
        <dbReference type="SAM" id="MobiDB-lite"/>
    </source>
</evidence>
<dbReference type="OrthoDB" id="5485695at2"/>
<keyword evidence="3" id="KW-0378">Hydrolase</keyword>
<dbReference type="EMBL" id="BEXT01000001">
    <property type="protein sequence ID" value="GBC61826.1"/>
    <property type="molecule type" value="Genomic_DNA"/>
</dbReference>
<dbReference type="PANTHER" id="PTHR22642">
    <property type="entry name" value="IMIDAZOLONEPROPIONASE"/>
    <property type="match status" value="1"/>
</dbReference>
<dbReference type="SUPFAM" id="SSF51556">
    <property type="entry name" value="Metallo-dependent hydrolases"/>
    <property type="match status" value="1"/>
</dbReference>
<dbReference type="PANTHER" id="PTHR22642:SF2">
    <property type="entry name" value="PROTEIN LONG AFTER FAR-RED 3"/>
    <property type="match status" value="1"/>
</dbReference>
<dbReference type="RefSeq" id="WP_124329066.1">
    <property type="nucleotide sequence ID" value="NZ_BEXT01000001.1"/>
</dbReference>